<dbReference type="AlphaFoldDB" id="A0A2M8G4X0"/>
<gene>
    <name evidence="1" type="ORF">CO018_00590</name>
</gene>
<name>A0A2M8G4X0_9BACT</name>
<organism evidence="1 2">
    <name type="scientific">Candidatus Beckwithbacteria bacterium CG_4_9_14_0_2_um_filter_47_11</name>
    <dbReference type="NCBI Taxonomy" id="1974494"/>
    <lineage>
        <taxon>Bacteria</taxon>
        <taxon>Candidatus Beckwithiibacteriota</taxon>
    </lineage>
</organism>
<accession>A0A2M8G4X0</accession>
<proteinExistence type="predicted"/>
<protein>
    <recommendedName>
        <fullName evidence="3">CHAT domain-containing protein</fullName>
    </recommendedName>
</protein>
<comment type="caution">
    <text evidence="1">The sequence shown here is derived from an EMBL/GenBank/DDBJ whole genome shotgun (WGS) entry which is preliminary data.</text>
</comment>
<dbReference type="Proteomes" id="UP000229739">
    <property type="component" value="Unassembled WGS sequence"/>
</dbReference>
<evidence type="ECO:0008006" key="3">
    <source>
        <dbReference type="Google" id="ProtNLM"/>
    </source>
</evidence>
<evidence type="ECO:0000313" key="1">
    <source>
        <dbReference type="EMBL" id="PJC66700.1"/>
    </source>
</evidence>
<dbReference type="EMBL" id="PFQV01000009">
    <property type="protein sequence ID" value="PJC66700.1"/>
    <property type="molecule type" value="Genomic_DNA"/>
</dbReference>
<reference evidence="2" key="1">
    <citation type="submission" date="2017-09" db="EMBL/GenBank/DDBJ databases">
        <title>Depth-based differentiation of microbial function through sediment-hosted aquifers and enrichment of novel symbionts in the deep terrestrial subsurface.</title>
        <authorList>
            <person name="Probst A.J."/>
            <person name="Ladd B."/>
            <person name="Jarett J.K."/>
            <person name="Geller-Mcgrath D.E."/>
            <person name="Sieber C.M.K."/>
            <person name="Emerson J.B."/>
            <person name="Anantharaman K."/>
            <person name="Thomas B.C."/>
            <person name="Malmstrom R."/>
            <person name="Stieglmeier M."/>
            <person name="Klingl A."/>
            <person name="Woyke T."/>
            <person name="Ryan C.M."/>
            <person name="Banfield J.F."/>
        </authorList>
    </citation>
    <scope>NUCLEOTIDE SEQUENCE [LARGE SCALE GENOMIC DNA]</scope>
</reference>
<evidence type="ECO:0000313" key="2">
    <source>
        <dbReference type="Proteomes" id="UP000229739"/>
    </source>
</evidence>
<sequence length="202" mass="22995">MIITRPNHDFATKYLFRWSQTVITLAKKRNILVIDLKGKRASRVELTKSVRKNTADFIFINGHGNDDLVTGYNNQILVQFNDNEKLFRGRIVYARSCRSAAKLGKSCVKKGTRAYLGYTDDFIFYSDAASKFLGPSNLIAKTLLIGETAGQADQKAKDAYARTIQRFENSSVSEKDRELIPYLQWNMEKQVCLGNKNARLKI</sequence>